<dbReference type="PANTHER" id="PTHR30204">
    <property type="entry name" value="REDOX-CYCLING DRUG-SENSING TRANSCRIPTIONAL ACTIVATOR SOXR"/>
    <property type="match status" value="1"/>
</dbReference>
<keyword evidence="5" id="KW-1185">Reference proteome</keyword>
<protein>
    <submittedName>
        <fullName evidence="4">MerR family transcriptional regulator</fullName>
    </submittedName>
</protein>
<comment type="caution">
    <text evidence="4">The sequence shown here is derived from an EMBL/GenBank/DDBJ whole genome shotgun (WGS) entry which is preliminary data.</text>
</comment>
<name>A0ABT5J287_9NEIS</name>
<dbReference type="SMART" id="SM00422">
    <property type="entry name" value="HTH_MERR"/>
    <property type="match status" value="1"/>
</dbReference>
<proteinExistence type="predicted"/>
<gene>
    <name evidence="4" type="ORF">PQU95_17145</name>
</gene>
<dbReference type="Pfam" id="PF13411">
    <property type="entry name" value="MerR_1"/>
    <property type="match status" value="1"/>
</dbReference>
<sequence length="124" mass="13758">MLIGKLAELTGATRKAIRHYEAEGLLPEPQRRGSYRVYGPLDVHLVGMIRRAQCVGFSLAELKDLAAQKAASGRFPLPVAQTLIADKRQQFDAEIRRLQALQQTLDALETELVALYQRETAANA</sequence>
<dbReference type="InterPro" id="IPR000551">
    <property type="entry name" value="MerR-type_HTH_dom"/>
</dbReference>
<dbReference type="SUPFAM" id="SSF46955">
    <property type="entry name" value="Putative DNA-binding domain"/>
    <property type="match status" value="1"/>
</dbReference>
<feature type="coiled-coil region" evidence="2">
    <location>
        <begin position="84"/>
        <end position="118"/>
    </location>
</feature>
<keyword evidence="2" id="KW-0175">Coiled coil</keyword>
<keyword evidence="1" id="KW-0238">DNA-binding</keyword>
<dbReference type="RefSeq" id="WP_272753137.1">
    <property type="nucleotide sequence ID" value="NZ_JAQQLF010000028.1"/>
</dbReference>
<feature type="domain" description="HTH merR-type" evidence="3">
    <location>
        <begin position="1"/>
        <end position="68"/>
    </location>
</feature>
<dbReference type="PRINTS" id="PR00040">
    <property type="entry name" value="HTHMERR"/>
</dbReference>
<dbReference type="PANTHER" id="PTHR30204:SF93">
    <property type="entry name" value="HTH MERR-TYPE DOMAIN-CONTAINING PROTEIN"/>
    <property type="match status" value="1"/>
</dbReference>
<evidence type="ECO:0000313" key="4">
    <source>
        <dbReference type="EMBL" id="MDC7718931.1"/>
    </source>
</evidence>
<evidence type="ECO:0000313" key="5">
    <source>
        <dbReference type="Proteomes" id="UP001219956"/>
    </source>
</evidence>
<organism evidence="4 5">
    <name type="scientific">Vogesella aquatica</name>
    <dbReference type="NCBI Taxonomy" id="2984206"/>
    <lineage>
        <taxon>Bacteria</taxon>
        <taxon>Pseudomonadati</taxon>
        <taxon>Pseudomonadota</taxon>
        <taxon>Betaproteobacteria</taxon>
        <taxon>Neisseriales</taxon>
        <taxon>Chromobacteriaceae</taxon>
        <taxon>Vogesella</taxon>
    </lineage>
</organism>
<dbReference type="Proteomes" id="UP001219956">
    <property type="component" value="Unassembled WGS sequence"/>
</dbReference>
<dbReference type="PROSITE" id="PS50937">
    <property type="entry name" value="HTH_MERR_2"/>
    <property type="match status" value="1"/>
</dbReference>
<reference evidence="4 5" key="1">
    <citation type="submission" date="2023-01" db="EMBL/GenBank/DDBJ databases">
        <title>Novel species of the genus Vogesella isolated from rivers.</title>
        <authorList>
            <person name="Lu H."/>
        </authorList>
    </citation>
    <scope>NUCLEOTIDE SEQUENCE [LARGE SCALE GENOMIC DNA]</scope>
    <source>
        <strain evidence="4 5">DC21W</strain>
    </source>
</reference>
<dbReference type="InterPro" id="IPR009061">
    <property type="entry name" value="DNA-bd_dom_put_sf"/>
</dbReference>
<dbReference type="EMBL" id="JAQQLF010000028">
    <property type="protein sequence ID" value="MDC7718931.1"/>
    <property type="molecule type" value="Genomic_DNA"/>
</dbReference>
<evidence type="ECO:0000256" key="2">
    <source>
        <dbReference type="SAM" id="Coils"/>
    </source>
</evidence>
<dbReference type="Gene3D" id="1.10.1660.10">
    <property type="match status" value="1"/>
</dbReference>
<evidence type="ECO:0000259" key="3">
    <source>
        <dbReference type="PROSITE" id="PS50937"/>
    </source>
</evidence>
<evidence type="ECO:0000256" key="1">
    <source>
        <dbReference type="ARBA" id="ARBA00023125"/>
    </source>
</evidence>
<accession>A0ABT5J287</accession>
<dbReference type="InterPro" id="IPR047057">
    <property type="entry name" value="MerR_fam"/>
</dbReference>